<dbReference type="AlphaFoldDB" id="A0A182T7A0"/>
<accession>A0A182T7A0</accession>
<name>A0A182T7A0_9DIPT</name>
<dbReference type="VEuPathDB" id="VectorBase:AMAM021070"/>
<protein>
    <submittedName>
        <fullName evidence="1">Uncharacterized protein</fullName>
    </submittedName>
</protein>
<evidence type="ECO:0000313" key="1">
    <source>
        <dbReference type="EnsemblMetazoa" id="AMAM021070-PA"/>
    </source>
</evidence>
<reference evidence="2" key="1">
    <citation type="submission" date="2013-09" db="EMBL/GenBank/DDBJ databases">
        <title>The Genome Sequence of Anopheles maculatus species B.</title>
        <authorList>
            <consortium name="The Broad Institute Genomics Platform"/>
            <person name="Neafsey D.E."/>
            <person name="Besansky N."/>
            <person name="Howell P."/>
            <person name="Walton C."/>
            <person name="Young S.K."/>
            <person name="Zeng Q."/>
            <person name="Gargeya S."/>
            <person name="Fitzgerald M."/>
            <person name="Haas B."/>
            <person name="Abouelleil A."/>
            <person name="Allen A.W."/>
            <person name="Alvarado L."/>
            <person name="Arachchi H.M."/>
            <person name="Berlin A.M."/>
            <person name="Chapman S.B."/>
            <person name="Gainer-Dewar J."/>
            <person name="Goldberg J."/>
            <person name="Griggs A."/>
            <person name="Gujja S."/>
            <person name="Hansen M."/>
            <person name="Howarth C."/>
            <person name="Imamovic A."/>
            <person name="Ireland A."/>
            <person name="Larimer J."/>
            <person name="McCowan C."/>
            <person name="Murphy C."/>
            <person name="Pearson M."/>
            <person name="Poon T.W."/>
            <person name="Priest M."/>
            <person name="Roberts A."/>
            <person name="Saif S."/>
            <person name="Shea T."/>
            <person name="Sisk P."/>
            <person name="Sykes S."/>
            <person name="Wortman J."/>
            <person name="Nusbaum C."/>
            <person name="Birren B."/>
        </authorList>
    </citation>
    <scope>NUCLEOTIDE SEQUENCE [LARGE SCALE GENOMIC DNA]</scope>
    <source>
        <strain evidence="2">maculatus3</strain>
    </source>
</reference>
<keyword evidence="2" id="KW-1185">Reference proteome</keyword>
<dbReference type="Proteomes" id="UP000075901">
    <property type="component" value="Unassembled WGS sequence"/>
</dbReference>
<dbReference type="EnsemblMetazoa" id="AMAM021070-RA">
    <property type="protein sequence ID" value="AMAM021070-PA"/>
    <property type="gene ID" value="AMAM021070"/>
</dbReference>
<proteinExistence type="predicted"/>
<reference evidence="1" key="2">
    <citation type="submission" date="2020-05" db="UniProtKB">
        <authorList>
            <consortium name="EnsemblMetazoa"/>
        </authorList>
    </citation>
    <scope>IDENTIFICATION</scope>
    <source>
        <strain evidence="1">maculatus3</strain>
    </source>
</reference>
<evidence type="ECO:0000313" key="2">
    <source>
        <dbReference type="Proteomes" id="UP000075901"/>
    </source>
</evidence>
<sequence length="115" mass="12820">MPQCIIRAVPKTPEAATTHGGFLASAAARPGTLPVRSVFSEHAAGNDGCLSKYLVFALNQHSSTRRSSCLRETWYLLVGIMRTEGFIRNILHVPVLCKRLTDRRCATRRRNPSKR</sequence>
<organism evidence="1 2">
    <name type="scientific">Anopheles maculatus</name>
    <dbReference type="NCBI Taxonomy" id="74869"/>
    <lineage>
        <taxon>Eukaryota</taxon>
        <taxon>Metazoa</taxon>
        <taxon>Ecdysozoa</taxon>
        <taxon>Arthropoda</taxon>
        <taxon>Hexapoda</taxon>
        <taxon>Insecta</taxon>
        <taxon>Pterygota</taxon>
        <taxon>Neoptera</taxon>
        <taxon>Endopterygota</taxon>
        <taxon>Diptera</taxon>
        <taxon>Nematocera</taxon>
        <taxon>Culicoidea</taxon>
        <taxon>Culicidae</taxon>
        <taxon>Anophelinae</taxon>
        <taxon>Anopheles</taxon>
        <taxon>Anopheles maculatus group</taxon>
    </lineage>
</organism>